<dbReference type="InterPro" id="IPR041347">
    <property type="entry name" value="MftR_C"/>
</dbReference>
<evidence type="ECO:0000256" key="3">
    <source>
        <dbReference type="ARBA" id="ARBA00023163"/>
    </source>
</evidence>
<dbReference type="EMBL" id="PDJK01000002">
    <property type="protein sequence ID" value="PFG50447.1"/>
    <property type="molecule type" value="Genomic_DNA"/>
</dbReference>
<evidence type="ECO:0000313" key="7">
    <source>
        <dbReference type="Proteomes" id="UP000243542"/>
    </source>
</evidence>
<evidence type="ECO:0000256" key="1">
    <source>
        <dbReference type="ARBA" id="ARBA00023015"/>
    </source>
</evidence>
<dbReference type="Gene3D" id="1.10.357.10">
    <property type="entry name" value="Tetracycline Repressor, domain 2"/>
    <property type="match status" value="1"/>
</dbReference>
<keyword evidence="1" id="KW-0805">Transcription regulation</keyword>
<keyword evidence="7" id="KW-1185">Reference proteome</keyword>
<dbReference type="Pfam" id="PF00440">
    <property type="entry name" value="TetR_N"/>
    <property type="match status" value="1"/>
</dbReference>
<dbReference type="PRINTS" id="PR00455">
    <property type="entry name" value="HTHTETR"/>
</dbReference>
<feature type="DNA-binding region" description="H-T-H motif" evidence="4">
    <location>
        <begin position="39"/>
        <end position="58"/>
    </location>
</feature>
<evidence type="ECO:0000259" key="5">
    <source>
        <dbReference type="PROSITE" id="PS50977"/>
    </source>
</evidence>
<reference evidence="6 7" key="1">
    <citation type="submission" date="2017-10" db="EMBL/GenBank/DDBJ databases">
        <title>Sequencing the genomes of 1000 actinobacteria strains.</title>
        <authorList>
            <person name="Klenk H.-P."/>
        </authorList>
    </citation>
    <scope>NUCLEOTIDE SEQUENCE [LARGE SCALE GENOMIC DNA]</scope>
    <source>
        <strain evidence="6 7">DSM 46092</strain>
    </source>
</reference>
<evidence type="ECO:0000256" key="2">
    <source>
        <dbReference type="ARBA" id="ARBA00023125"/>
    </source>
</evidence>
<dbReference type="GO" id="GO:0000976">
    <property type="term" value="F:transcription cis-regulatory region binding"/>
    <property type="evidence" value="ECO:0007669"/>
    <property type="project" value="TreeGrafter"/>
</dbReference>
<gene>
    <name evidence="6" type="ORF">ATK36_5683</name>
</gene>
<evidence type="ECO:0000313" key="6">
    <source>
        <dbReference type="EMBL" id="PFG50447.1"/>
    </source>
</evidence>
<accession>A0A2A9FG65</accession>
<dbReference type="PANTHER" id="PTHR30055">
    <property type="entry name" value="HTH-TYPE TRANSCRIPTIONAL REGULATOR RUTR"/>
    <property type="match status" value="1"/>
</dbReference>
<dbReference type="Gene3D" id="1.10.10.60">
    <property type="entry name" value="Homeodomain-like"/>
    <property type="match status" value="1"/>
</dbReference>
<dbReference type="InterPro" id="IPR009057">
    <property type="entry name" value="Homeodomain-like_sf"/>
</dbReference>
<keyword evidence="3" id="KW-0804">Transcription</keyword>
<organism evidence="6 7">
    <name type="scientific">Amycolatopsis sulphurea</name>
    <dbReference type="NCBI Taxonomy" id="76022"/>
    <lineage>
        <taxon>Bacteria</taxon>
        <taxon>Bacillati</taxon>
        <taxon>Actinomycetota</taxon>
        <taxon>Actinomycetes</taxon>
        <taxon>Pseudonocardiales</taxon>
        <taxon>Pseudonocardiaceae</taxon>
        <taxon>Amycolatopsis</taxon>
    </lineage>
</organism>
<comment type="caution">
    <text evidence="6">The sequence shown here is derived from an EMBL/GenBank/DDBJ whole genome shotgun (WGS) entry which is preliminary data.</text>
</comment>
<dbReference type="InterPro" id="IPR001647">
    <property type="entry name" value="HTH_TetR"/>
</dbReference>
<sequence>MSSSDATPGLRERKKRETHRLLATTAIRLIDERGLDQVTVDDIAAEAGVSTRTFFNYFASKEDSVLIPRADREQSTQEVLERFAAQPAELGSFPAMLASIRPMLTEIDENPQEWLARLRIVMANPGLALRALTLDRESNAELVAAIARRSGTDPATDLFPALVLSLVSGTLDTAFRLWSAMDGARTSAELFDEAAALATSLTDPA</sequence>
<dbReference type="AlphaFoldDB" id="A0A2A9FG65"/>
<dbReference type="Pfam" id="PF17754">
    <property type="entry name" value="TetR_C_14"/>
    <property type="match status" value="1"/>
</dbReference>
<dbReference type="PANTHER" id="PTHR30055:SF238">
    <property type="entry name" value="MYCOFACTOCIN BIOSYNTHESIS TRANSCRIPTIONAL REGULATOR MFTR-RELATED"/>
    <property type="match status" value="1"/>
</dbReference>
<dbReference type="SUPFAM" id="SSF46689">
    <property type="entry name" value="Homeodomain-like"/>
    <property type="match status" value="1"/>
</dbReference>
<dbReference type="RefSeq" id="WP_098514174.1">
    <property type="nucleotide sequence ID" value="NZ_JBIAKZ010000003.1"/>
</dbReference>
<evidence type="ECO:0000256" key="4">
    <source>
        <dbReference type="PROSITE-ProRule" id="PRU00335"/>
    </source>
</evidence>
<dbReference type="PROSITE" id="PS50977">
    <property type="entry name" value="HTH_TETR_2"/>
    <property type="match status" value="1"/>
</dbReference>
<keyword evidence="2 4" id="KW-0238">DNA-binding</keyword>
<dbReference type="GO" id="GO:0003700">
    <property type="term" value="F:DNA-binding transcription factor activity"/>
    <property type="evidence" value="ECO:0007669"/>
    <property type="project" value="TreeGrafter"/>
</dbReference>
<dbReference type="Proteomes" id="UP000243542">
    <property type="component" value="Unassembled WGS sequence"/>
</dbReference>
<feature type="domain" description="HTH tetR-type" evidence="5">
    <location>
        <begin position="16"/>
        <end position="76"/>
    </location>
</feature>
<dbReference type="InterPro" id="IPR050109">
    <property type="entry name" value="HTH-type_TetR-like_transc_reg"/>
</dbReference>
<proteinExistence type="predicted"/>
<name>A0A2A9FG65_9PSEU</name>
<protein>
    <submittedName>
        <fullName evidence="6">TetR family transcriptional regulator</fullName>
    </submittedName>
</protein>